<dbReference type="EMBL" id="BTPU01000025">
    <property type="protein sequence ID" value="GMQ62357.1"/>
    <property type="molecule type" value="Genomic_DNA"/>
</dbReference>
<reference evidence="1" key="1">
    <citation type="submission" date="2023-09" db="EMBL/GenBank/DDBJ databases">
        <title>Vallitalea sediminicola and Vallitalea maricola sp. nov., anaerobic bacteria isolated from marine sediment.</title>
        <authorList>
            <person name="Hirano S."/>
            <person name="Maeda A."/>
            <person name="Terahara T."/>
            <person name="Mori K."/>
            <person name="Hamada M."/>
            <person name="Matsumoto R."/>
            <person name="Kobayashi T."/>
        </authorList>
    </citation>
    <scope>NUCLEOTIDE SEQUENCE</scope>
    <source>
        <strain evidence="1">AN17-2</strain>
    </source>
</reference>
<protein>
    <submittedName>
        <fullName evidence="1">DUF2577 domain-containing protein</fullName>
    </submittedName>
</protein>
<organism evidence="1 2">
    <name type="scientific">Vallitalea maricola</name>
    <dbReference type="NCBI Taxonomy" id="3074433"/>
    <lineage>
        <taxon>Bacteria</taxon>
        <taxon>Bacillati</taxon>
        <taxon>Bacillota</taxon>
        <taxon>Clostridia</taxon>
        <taxon>Lachnospirales</taxon>
        <taxon>Vallitaleaceae</taxon>
        <taxon>Vallitalea</taxon>
    </lineage>
</organism>
<name>A0ACB5UHM3_9FIRM</name>
<keyword evidence="2" id="KW-1185">Reference proteome</keyword>
<accession>A0ACB5UHM3</accession>
<proteinExistence type="predicted"/>
<dbReference type="Proteomes" id="UP001374599">
    <property type="component" value="Unassembled WGS sequence"/>
</dbReference>
<sequence>MSNTQKFIGALKQINQGVKDNSQDVTFYYGQVIKIHPLQIQVDQRFILDEDFLVLTSTVTVNNALHIGDKVVLLRAQGGQQYIVLDKVVAT</sequence>
<comment type="caution">
    <text evidence="1">The sequence shown here is derived from an EMBL/GenBank/DDBJ whole genome shotgun (WGS) entry which is preliminary data.</text>
</comment>
<evidence type="ECO:0000313" key="2">
    <source>
        <dbReference type="Proteomes" id="UP001374599"/>
    </source>
</evidence>
<evidence type="ECO:0000313" key="1">
    <source>
        <dbReference type="EMBL" id="GMQ62357.1"/>
    </source>
</evidence>
<gene>
    <name evidence="1" type="ORF">AN2V17_15890</name>
</gene>